<proteinExistence type="predicted"/>
<comment type="caution">
    <text evidence="1">The sequence shown here is derived from an EMBL/GenBank/DDBJ whole genome shotgun (WGS) entry which is preliminary data.</text>
</comment>
<dbReference type="Proteomes" id="UP000235005">
    <property type="component" value="Unassembled WGS sequence"/>
</dbReference>
<evidence type="ECO:0000313" key="2">
    <source>
        <dbReference type="Proteomes" id="UP000235005"/>
    </source>
</evidence>
<dbReference type="AlphaFoldDB" id="A0A2N5X0B8"/>
<dbReference type="InterPro" id="IPR038573">
    <property type="entry name" value="BrnT_sf"/>
</dbReference>
<dbReference type="OrthoDB" id="9802417at2"/>
<name>A0A2N5X0B8_9GAMM</name>
<organism evidence="1 2">
    <name type="scientific">Pseudohalioglobus lutimaris</name>
    <dbReference type="NCBI Taxonomy" id="1737061"/>
    <lineage>
        <taxon>Bacteria</taxon>
        <taxon>Pseudomonadati</taxon>
        <taxon>Pseudomonadota</taxon>
        <taxon>Gammaproteobacteria</taxon>
        <taxon>Cellvibrionales</taxon>
        <taxon>Halieaceae</taxon>
        <taxon>Pseudohalioglobus</taxon>
    </lineage>
</organism>
<dbReference type="RefSeq" id="WP_101518505.1">
    <property type="nucleotide sequence ID" value="NZ_PKUS01000022.1"/>
</dbReference>
<accession>A0A2N5X0B8</accession>
<evidence type="ECO:0000313" key="1">
    <source>
        <dbReference type="EMBL" id="PLW67939.1"/>
    </source>
</evidence>
<reference evidence="1 2" key="1">
    <citation type="submission" date="2018-01" db="EMBL/GenBank/DDBJ databases">
        <title>The draft genome sequence of Halioglobus lutimaris HF004.</title>
        <authorList>
            <person name="Du Z.-J."/>
            <person name="Shi M.-J."/>
        </authorList>
    </citation>
    <scope>NUCLEOTIDE SEQUENCE [LARGE SCALE GENOMIC DNA]</scope>
    <source>
        <strain evidence="1 2">HF004</strain>
    </source>
</reference>
<dbReference type="Gene3D" id="3.10.450.530">
    <property type="entry name" value="Ribonuclease toxin, BrnT, of type II toxin-antitoxin system"/>
    <property type="match status" value="1"/>
</dbReference>
<gene>
    <name evidence="1" type="ORF">C0039_14995</name>
</gene>
<dbReference type="InterPro" id="IPR007460">
    <property type="entry name" value="BrnT_toxin"/>
</dbReference>
<keyword evidence="2" id="KW-1185">Reference proteome</keyword>
<sequence length="87" mass="10259">MHKVQYDPKKSLSNLKKHGIDFKQAQILWDDPNLLEVNARSDDEPRSLIIARLNENYWSAVVTYRDDEIRIISVRRSRAAEVELYES</sequence>
<protein>
    <submittedName>
        <fullName evidence="1">Toxin</fullName>
    </submittedName>
</protein>
<dbReference type="Pfam" id="PF04365">
    <property type="entry name" value="BrnT_toxin"/>
    <property type="match status" value="1"/>
</dbReference>
<dbReference type="EMBL" id="PKUS01000022">
    <property type="protein sequence ID" value="PLW67939.1"/>
    <property type="molecule type" value="Genomic_DNA"/>
</dbReference>